<keyword evidence="3" id="KW-1185">Reference proteome</keyword>
<dbReference type="Pfam" id="PF13456">
    <property type="entry name" value="RVT_3"/>
    <property type="match status" value="1"/>
</dbReference>
<accession>A0ABC8R6D9</accession>
<comment type="caution">
    <text evidence="2">The sequence shown here is derived from an EMBL/GenBank/DDBJ whole genome shotgun (WGS) entry which is preliminary data.</text>
</comment>
<evidence type="ECO:0000313" key="2">
    <source>
        <dbReference type="EMBL" id="CAK9140566.1"/>
    </source>
</evidence>
<sequence length="101" mass="11198">MGIIVRNRRGQLADGRAKSIAALSSRFSEAAAVREACMMARSVQLQNAMIESDSAEIIHLSSTQIVPPWEIVVFIEDIKTNVRMLNLNLSKLPRTLNKPAH</sequence>
<gene>
    <name evidence="2" type="ORF">ILEXP_LOCUS8068</name>
</gene>
<proteinExistence type="predicted"/>
<name>A0ABC8R6D9_9AQUA</name>
<dbReference type="EMBL" id="CAUOFW020001058">
    <property type="protein sequence ID" value="CAK9140566.1"/>
    <property type="molecule type" value="Genomic_DNA"/>
</dbReference>
<organism evidence="2 3">
    <name type="scientific">Ilex paraguariensis</name>
    <name type="common">yerba mate</name>
    <dbReference type="NCBI Taxonomy" id="185542"/>
    <lineage>
        <taxon>Eukaryota</taxon>
        <taxon>Viridiplantae</taxon>
        <taxon>Streptophyta</taxon>
        <taxon>Embryophyta</taxon>
        <taxon>Tracheophyta</taxon>
        <taxon>Spermatophyta</taxon>
        <taxon>Magnoliopsida</taxon>
        <taxon>eudicotyledons</taxon>
        <taxon>Gunneridae</taxon>
        <taxon>Pentapetalae</taxon>
        <taxon>asterids</taxon>
        <taxon>campanulids</taxon>
        <taxon>Aquifoliales</taxon>
        <taxon>Aquifoliaceae</taxon>
        <taxon>Ilex</taxon>
    </lineage>
</organism>
<dbReference type="Proteomes" id="UP001642360">
    <property type="component" value="Unassembled WGS sequence"/>
</dbReference>
<evidence type="ECO:0000313" key="3">
    <source>
        <dbReference type="Proteomes" id="UP001642360"/>
    </source>
</evidence>
<evidence type="ECO:0000259" key="1">
    <source>
        <dbReference type="Pfam" id="PF13456"/>
    </source>
</evidence>
<feature type="domain" description="RNase H type-1" evidence="1">
    <location>
        <begin position="2"/>
        <end position="65"/>
    </location>
</feature>
<dbReference type="InterPro" id="IPR002156">
    <property type="entry name" value="RNaseH_domain"/>
</dbReference>
<dbReference type="AlphaFoldDB" id="A0ABC8R6D9"/>
<protein>
    <recommendedName>
        <fullName evidence="1">RNase H type-1 domain-containing protein</fullName>
    </recommendedName>
</protein>
<reference evidence="2 3" key="1">
    <citation type="submission" date="2024-02" db="EMBL/GenBank/DDBJ databases">
        <authorList>
            <person name="Vignale AGUSTIN F."/>
            <person name="Sosa J E."/>
            <person name="Modenutti C."/>
        </authorList>
    </citation>
    <scope>NUCLEOTIDE SEQUENCE [LARGE SCALE GENOMIC DNA]</scope>
</reference>